<protein>
    <submittedName>
        <fullName evidence="1">HAD family phosphatase</fullName>
    </submittedName>
</protein>
<keyword evidence="2" id="KW-1185">Reference proteome</keyword>
<dbReference type="SUPFAM" id="SSF56784">
    <property type="entry name" value="HAD-like"/>
    <property type="match status" value="1"/>
</dbReference>
<dbReference type="RefSeq" id="WP_110998040.1">
    <property type="nucleotide sequence ID" value="NZ_QKTW01000009.1"/>
</dbReference>
<dbReference type="PRINTS" id="PR00413">
    <property type="entry name" value="HADHALOGNASE"/>
</dbReference>
<dbReference type="InterPro" id="IPR023198">
    <property type="entry name" value="PGP-like_dom2"/>
</dbReference>
<evidence type="ECO:0000313" key="2">
    <source>
        <dbReference type="Proteomes" id="UP000248745"/>
    </source>
</evidence>
<dbReference type="CDD" id="cd02603">
    <property type="entry name" value="HAD_sEH-N_like"/>
    <property type="match status" value="1"/>
</dbReference>
<sequence>MIQGIRHIIFDLGGVLLNLDYQLTERAFIDLGISNFGELYSQLQQTPVFDRLETGKIGQAEFVKAIQDISGLPLSEQQIIDAWNAMLLDFPLRRLQILQQLRNHYDLFLLSNTNEIHEAAFNKTLLEDHNISNIGLFFDRAYLSHRVGMRKPMKEIFQHVLDENGLKAEHTLFIDDSPQHIESARLAGIQTIYIEKGMTIEEHIFKPKTQTA</sequence>
<gene>
    <name evidence="1" type="ORF">DN068_06280</name>
</gene>
<dbReference type="AlphaFoldDB" id="A0A2W2C1M3"/>
<proteinExistence type="predicted"/>
<dbReference type="OrthoDB" id="9797415at2"/>
<dbReference type="SFLD" id="SFLDG01129">
    <property type="entry name" value="C1.5:_HAD__Beta-PGM__Phosphata"/>
    <property type="match status" value="1"/>
</dbReference>
<dbReference type="SFLD" id="SFLDS00003">
    <property type="entry name" value="Haloacid_Dehalogenase"/>
    <property type="match status" value="1"/>
</dbReference>
<dbReference type="Proteomes" id="UP000248745">
    <property type="component" value="Unassembled WGS sequence"/>
</dbReference>
<reference evidence="1 2" key="1">
    <citation type="submission" date="2018-06" db="EMBL/GenBank/DDBJ databases">
        <title>Mucibacter soli gen. nov., sp. nov., a new member of the family Chitinophagaceae producing mucin.</title>
        <authorList>
            <person name="Kim M.-K."/>
            <person name="Park S."/>
            <person name="Kim T.-S."/>
            <person name="Joung Y."/>
            <person name="Han J.-H."/>
            <person name="Kim S.B."/>
        </authorList>
    </citation>
    <scope>NUCLEOTIDE SEQUENCE [LARGE SCALE GENOMIC DNA]</scope>
    <source>
        <strain evidence="1 2">R1-15</strain>
    </source>
</reference>
<dbReference type="InterPro" id="IPR023214">
    <property type="entry name" value="HAD_sf"/>
</dbReference>
<dbReference type="Gene3D" id="1.10.150.240">
    <property type="entry name" value="Putative phosphatase, domain 2"/>
    <property type="match status" value="1"/>
</dbReference>
<dbReference type="EMBL" id="QKTW01000009">
    <property type="protein sequence ID" value="PZF73943.1"/>
    <property type="molecule type" value="Genomic_DNA"/>
</dbReference>
<dbReference type="NCBIfam" id="TIGR01509">
    <property type="entry name" value="HAD-SF-IA-v3"/>
    <property type="match status" value="1"/>
</dbReference>
<dbReference type="PANTHER" id="PTHR43611:SF3">
    <property type="entry name" value="FLAVIN MONONUCLEOTIDE HYDROLASE 1, CHLOROPLATIC"/>
    <property type="match status" value="1"/>
</dbReference>
<dbReference type="InterPro" id="IPR036412">
    <property type="entry name" value="HAD-like_sf"/>
</dbReference>
<organism evidence="1 2">
    <name type="scientific">Taibaiella soli</name>
    <dbReference type="NCBI Taxonomy" id="1649169"/>
    <lineage>
        <taxon>Bacteria</taxon>
        <taxon>Pseudomonadati</taxon>
        <taxon>Bacteroidota</taxon>
        <taxon>Chitinophagia</taxon>
        <taxon>Chitinophagales</taxon>
        <taxon>Chitinophagaceae</taxon>
        <taxon>Taibaiella</taxon>
    </lineage>
</organism>
<dbReference type="Pfam" id="PF00702">
    <property type="entry name" value="Hydrolase"/>
    <property type="match status" value="1"/>
</dbReference>
<comment type="caution">
    <text evidence="1">The sequence shown here is derived from an EMBL/GenBank/DDBJ whole genome shotgun (WGS) entry which is preliminary data.</text>
</comment>
<dbReference type="InterPro" id="IPR006439">
    <property type="entry name" value="HAD-SF_hydro_IA"/>
</dbReference>
<accession>A0A2W2C1M3</accession>
<dbReference type="Gene3D" id="3.40.50.1000">
    <property type="entry name" value="HAD superfamily/HAD-like"/>
    <property type="match status" value="1"/>
</dbReference>
<name>A0A2W2C1M3_9BACT</name>
<dbReference type="PANTHER" id="PTHR43611">
    <property type="entry name" value="ALPHA-D-GLUCOSE 1-PHOSPHATE PHOSPHATASE"/>
    <property type="match status" value="1"/>
</dbReference>
<evidence type="ECO:0000313" key="1">
    <source>
        <dbReference type="EMBL" id="PZF73943.1"/>
    </source>
</evidence>